<dbReference type="Proteomes" id="UP000293638">
    <property type="component" value="Unassembled WGS sequence"/>
</dbReference>
<gene>
    <name evidence="2" type="ORF">EV189_1274</name>
</gene>
<proteinExistence type="predicted"/>
<sequence>MSEVSGPATAHTGEDDPHVEPAATAEGMVTHGTGDGGSRFGNGSTHSAAGTASLDERSNDGATTGEKFYVTDAGEHVTLPTRDVPGIDQSEA</sequence>
<feature type="compositionally biased region" description="Polar residues" evidence="1">
    <location>
        <begin position="41"/>
        <end position="50"/>
    </location>
</feature>
<feature type="region of interest" description="Disordered" evidence="1">
    <location>
        <begin position="1"/>
        <end position="92"/>
    </location>
</feature>
<protein>
    <submittedName>
        <fullName evidence="2">Uncharacterized protein</fullName>
    </submittedName>
</protein>
<name>A0A4Q7NR29_9ACTN</name>
<evidence type="ECO:0000313" key="2">
    <source>
        <dbReference type="EMBL" id="RZS89507.1"/>
    </source>
</evidence>
<accession>A0A4Q7NR29</accession>
<comment type="caution">
    <text evidence="2">The sequence shown here is derived from an EMBL/GenBank/DDBJ whole genome shotgun (WGS) entry which is preliminary data.</text>
</comment>
<dbReference type="RefSeq" id="WP_130492111.1">
    <property type="nucleotide sequence ID" value="NZ_SGXD01000002.1"/>
</dbReference>
<organism evidence="2 3">
    <name type="scientific">Motilibacter rhizosphaerae</name>
    <dbReference type="NCBI Taxonomy" id="598652"/>
    <lineage>
        <taxon>Bacteria</taxon>
        <taxon>Bacillati</taxon>
        <taxon>Actinomycetota</taxon>
        <taxon>Actinomycetes</taxon>
        <taxon>Motilibacterales</taxon>
        <taxon>Motilibacteraceae</taxon>
        <taxon>Motilibacter</taxon>
    </lineage>
</organism>
<dbReference type="EMBL" id="SGXD01000002">
    <property type="protein sequence ID" value="RZS89507.1"/>
    <property type="molecule type" value="Genomic_DNA"/>
</dbReference>
<reference evidence="2 3" key="1">
    <citation type="submission" date="2019-02" db="EMBL/GenBank/DDBJ databases">
        <title>Genomic Encyclopedia of Type Strains, Phase IV (KMG-IV): sequencing the most valuable type-strain genomes for metagenomic binning, comparative biology and taxonomic classification.</title>
        <authorList>
            <person name="Goeker M."/>
        </authorList>
    </citation>
    <scope>NUCLEOTIDE SEQUENCE [LARGE SCALE GENOMIC DNA]</scope>
    <source>
        <strain evidence="2 3">DSM 45622</strain>
    </source>
</reference>
<evidence type="ECO:0000256" key="1">
    <source>
        <dbReference type="SAM" id="MobiDB-lite"/>
    </source>
</evidence>
<dbReference type="AlphaFoldDB" id="A0A4Q7NR29"/>
<keyword evidence="3" id="KW-1185">Reference proteome</keyword>
<evidence type="ECO:0000313" key="3">
    <source>
        <dbReference type="Proteomes" id="UP000293638"/>
    </source>
</evidence>